<proteinExistence type="predicted"/>
<accession>A0A5R9A8A0</accession>
<comment type="caution">
    <text evidence="1">The sequence shown here is derived from an EMBL/GenBank/DDBJ whole genome shotgun (WGS) entry which is preliminary data.</text>
</comment>
<reference evidence="1 2" key="1">
    <citation type="submission" date="2019-05" db="EMBL/GenBank/DDBJ databases">
        <authorList>
            <person name="Moore K."/>
            <person name="O'Neill P."/>
            <person name="Farbos A."/>
            <person name="Studholme D.J."/>
        </authorList>
    </citation>
    <scope>NUCLEOTIDE SEQUENCE [LARGE SCALE GENOMIC DNA]</scope>
    <source>
        <strain evidence="1 2">DSM 9128</strain>
    </source>
</reference>
<gene>
    <name evidence="1" type="ORF">FEA48_11650</name>
</gene>
<reference evidence="2" key="2">
    <citation type="submission" date="2019-06" db="EMBL/GenBank/DDBJ databases">
        <title>AzeR, a transcriptional regulator that responds to azelaic acid in Pseudomonas nitroreducens.</title>
        <authorList>
            <person name="Bez C."/>
            <person name="Javvadi S.G."/>
            <person name="Bertani I."/>
            <person name="Devescovi G."/>
            <person name="Studholme D.J."/>
            <person name="Geller A."/>
            <person name="Levy A."/>
            <person name="Venturi V."/>
        </authorList>
    </citation>
    <scope>NUCLEOTIDE SEQUENCE [LARGE SCALE GENOMIC DNA]</scope>
    <source>
        <strain evidence="2">DSM 9128</strain>
    </source>
</reference>
<dbReference type="EMBL" id="VASG01000003">
    <property type="protein sequence ID" value="TLP74858.1"/>
    <property type="molecule type" value="Genomic_DNA"/>
</dbReference>
<dbReference type="Proteomes" id="UP000307510">
    <property type="component" value="Unassembled WGS sequence"/>
</dbReference>
<evidence type="ECO:0000313" key="1">
    <source>
        <dbReference type="EMBL" id="TLP74858.1"/>
    </source>
</evidence>
<dbReference type="RefSeq" id="WP_138213940.1">
    <property type="nucleotide sequence ID" value="NZ_VASG01000003.1"/>
</dbReference>
<dbReference type="AlphaFoldDB" id="A0A5R9A8A0"/>
<protein>
    <submittedName>
        <fullName evidence="1">Uncharacterized protein</fullName>
    </submittedName>
</protein>
<sequence length="98" mass="10817">MPAIRRQGRRLPWSLCLGIVASAWVFLRRIDVRTDFVFSPLGRPPLANDPKEAKVLPRTSGFSLGAKNTLVEPQFQGHALTGHPWPDNALATSMSLNP</sequence>
<name>A0A5R9A8A0_PSENT</name>
<evidence type="ECO:0000313" key="2">
    <source>
        <dbReference type="Proteomes" id="UP000307510"/>
    </source>
</evidence>
<organism evidence="1 2">
    <name type="scientific">Pseudomonas nitroreducens</name>
    <dbReference type="NCBI Taxonomy" id="46680"/>
    <lineage>
        <taxon>Bacteria</taxon>
        <taxon>Pseudomonadati</taxon>
        <taxon>Pseudomonadota</taxon>
        <taxon>Gammaproteobacteria</taxon>
        <taxon>Pseudomonadales</taxon>
        <taxon>Pseudomonadaceae</taxon>
        <taxon>Pseudomonas</taxon>
    </lineage>
</organism>